<organism evidence="2 3">
    <name type="scientific">Duganella fentianensis</name>
    <dbReference type="NCBI Taxonomy" id="2692177"/>
    <lineage>
        <taxon>Bacteria</taxon>
        <taxon>Pseudomonadati</taxon>
        <taxon>Pseudomonadota</taxon>
        <taxon>Betaproteobacteria</taxon>
        <taxon>Burkholderiales</taxon>
        <taxon>Oxalobacteraceae</taxon>
        <taxon>Telluria group</taxon>
        <taxon>Duganella</taxon>
    </lineage>
</organism>
<sequence length="160" mass="17597">MALSMATGGQEVVPKNFTGGEGSACFRLLRAAGYSVIAKDAETTTTTPANDLEQEWAEGSVLLVSHLKRERSAGLAKAKKTQYRRFHGRLTCERCGLDPVKEYSSEDGEACIEVHHAKVHVSEMLPGHKTSLDDLQCLCANCHRFIHRQLRQSDSPTALQ</sequence>
<dbReference type="Pfam" id="PF01844">
    <property type="entry name" value="HNH"/>
    <property type="match status" value="1"/>
</dbReference>
<dbReference type="CDD" id="cd00085">
    <property type="entry name" value="HNHc"/>
    <property type="match status" value="1"/>
</dbReference>
<evidence type="ECO:0000313" key="2">
    <source>
        <dbReference type="EMBL" id="MYN44970.1"/>
    </source>
</evidence>
<accession>A0A845HV51</accession>
<dbReference type="GO" id="GO:0004519">
    <property type="term" value="F:endonuclease activity"/>
    <property type="evidence" value="ECO:0007669"/>
    <property type="project" value="InterPro"/>
</dbReference>
<dbReference type="Proteomes" id="UP000444316">
    <property type="component" value="Unassembled WGS sequence"/>
</dbReference>
<keyword evidence="3" id="KW-1185">Reference proteome</keyword>
<evidence type="ECO:0000259" key="1">
    <source>
        <dbReference type="Pfam" id="PF01844"/>
    </source>
</evidence>
<protein>
    <recommendedName>
        <fullName evidence="1">HNH domain-containing protein</fullName>
    </recommendedName>
</protein>
<dbReference type="GO" id="GO:0008270">
    <property type="term" value="F:zinc ion binding"/>
    <property type="evidence" value="ECO:0007669"/>
    <property type="project" value="InterPro"/>
</dbReference>
<comment type="caution">
    <text evidence="2">The sequence shown here is derived from an EMBL/GenBank/DDBJ whole genome shotgun (WGS) entry which is preliminary data.</text>
</comment>
<reference evidence="2" key="1">
    <citation type="submission" date="2019-12" db="EMBL/GenBank/DDBJ databases">
        <title>Novel species isolated from a subtropical stream in China.</title>
        <authorList>
            <person name="Lu H."/>
        </authorList>
    </citation>
    <scope>NUCLEOTIDE SEQUENCE [LARGE SCALE GENOMIC DNA]</scope>
    <source>
        <strain evidence="2">FT93W</strain>
    </source>
</reference>
<gene>
    <name evidence="2" type="ORF">GTP23_07790</name>
</gene>
<dbReference type="InterPro" id="IPR002711">
    <property type="entry name" value="HNH"/>
</dbReference>
<feature type="domain" description="HNH" evidence="1">
    <location>
        <begin position="92"/>
        <end position="148"/>
    </location>
</feature>
<dbReference type="GO" id="GO:0003676">
    <property type="term" value="F:nucleic acid binding"/>
    <property type="evidence" value="ECO:0007669"/>
    <property type="project" value="InterPro"/>
</dbReference>
<proteinExistence type="predicted"/>
<evidence type="ECO:0000313" key="3">
    <source>
        <dbReference type="Proteomes" id="UP000444316"/>
    </source>
</evidence>
<dbReference type="AlphaFoldDB" id="A0A845HV51"/>
<dbReference type="EMBL" id="WWCL01000001">
    <property type="protein sequence ID" value="MYN44970.1"/>
    <property type="molecule type" value="Genomic_DNA"/>
</dbReference>
<name>A0A845HV51_9BURK</name>
<dbReference type="InterPro" id="IPR003615">
    <property type="entry name" value="HNH_nuc"/>
</dbReference>